<proteinExistence type="predicted"/>
<dbReference type="Proteomes" id="UP000324222">
    <property type="component" value="Unassembled WGS sequence"/>
</dbReference>
<reference evidence="1 2" key="1">
    <citation type="submission" date="2019-05" db="EMBL/GenBank/DDBJ databases">
        <title>Another draft genome of Portunus trituberculatus and its Hox gene families provides insights of decapod evolution.</title>
        <authorList>
            <person name="Jeong J.-H."/>
            <person name="Song I."/>
            <person name="Kim S."/>
            <person name="Choi T."/>
            <person name="Kim D."/>
            <person name="Ryu S."/>
            <person name="Kim W."/>
        </authorList>
    </citation>
    <scope>NUCLEOTIDE SEQUENCE [LARGE SCALE GENOMIC DNA]</scope>
    <source>
        <tissue evidence="1">Muscle</tissue>
    </source>
</reference>
<accession>A0A5B7DC83</accession>
<sequence>MKHLPVIHDLLRRHPNLLPCDVHSAGGTHHFGTPGSYVHPHGMPVVHMSSSWGCPCHHNHLHPYHCQHCPGPPYHQQSLEKDRQNVCHLKLWSVTPQCFSSASCSNSFMVVSTVRGSSTRPATTMALLKSCG</sequence>
<dbReference type="AlphaFoldDB" id="A0A5B7DC83"/>
<organism evidence="1 2">
    <name type="scientific">Portunus trituberculatus</name>
    <name type="common">Swimming crab</name>
    <name type="synonym">Neptunus trituberculatus</name>
    <dbReference type="NCBI Taxonomy" id="210409"/>
    <lineage>
        <taxon>Eukaryota</taxon>
        <taxon>Metazoa</taxon>
        <taxon>Ecdysozoa</taxon>
        <taxon>Arthropoda</taxon>
        <taxon>Crustacea</taxon>
        <taxon>Multicrustacea</taxon>
        <taxon>Malacostraca</taxon>
        <taxon>Eumalacostraca</taxon>
        <taxon>Eucarida</taxon>
        <taxon>Decapoda</taxon>
        <taxon>Pleocyemata</taxon>
        <taxon>Brachyura</taxon>
        <taxon>Eubrachyura</taxon>
        <taxon>Portunoidea</taxon>
        <taxon>Portunidae</taxon>
        <taxon>Portuninae</taxon>
        <taxon>Portunus</taxon>
    </lineage>
</organism>
<comment type="caution">
    <text evidence="1">The sequence shown here is derived from an EMBL/GenBank/DDBJ whole genome shotgun (WGS) entry which is preliminary data.</text>
</comment>
<keyword evidence="2" id="KW-1185">Reference proteome</keyword>
<dbReference type="EMBL" id="VSRR010000698">
    <property type="protein sequence ID" value="MPC18645.1"/>
    <property type="molecule type" value="Genomic_DNA"/>
</dbReference>
<gene>
    <name evidence="1" type="ORF">E2C01_011535</name>
</gene>
<evidence type="ECO:0000313" key="2">
    <source>
        <dbReference type="Proteomes" id="UP000324222"/>
    </source>
</evidence>
<evidence type="ECO:0000313" key="1">
    <source>
        <dbReference type="EMBL" id="MPC18645.1"/>
    </source>
</evidence>
<name>A0A5B7DC83_PORTR</name>
<protein>
    <submittedName>
        <fullName evidence="1">Uncharacterized protein</fullName>
    </submittedName>
</protein>